<keyword evidence="2" id="KW-1185">Reference proteome</keyword>
<comment type="caution">
    <text evidence="1">The sequence shown here is derived from an EMBL/GenBank/DDBJ whole genome shotgun (WGS) entry which is preliminary data.</text>
</comment>
<accession>A0A843VYB7</accession>
<dbReference type="EMBL" id="NMUH01003121">
    <property type="protein sequence ID" value="MQM03923.1"/>
    <property type="molecule type" value="Genomic_DNA"/>
</dbReference>
<gene>
    <name evidence="1" type="ORF">Taro_036709</name>
</gene>
<reference evidence="1" key="1">
    <citation type="submission" date="2017-07" db="EMBL/GenBank/DDBJ databases">
        <title>Taro Niue Genome Assembly and Annotation.</title>
        <authorList>
            <person name="Atibalentja N."/>
            <person name="Keating K."/>
            <person name="Fields C.J."/>
        </authorList>
    </citation>
    <scope>NUCLEOTIDE SEQUENCE</scope>
    <source>
        <strain evidence="1">Niue_2</strain>
        <tissue evidence="1">Leaf</tissue>
    </source>
</reference>
<evidence type="ECO:0000313" key="2">
    <source>
        <dbReference type="Proteomes" id="UP000652761"/>
    </source>
</evidence>
<dbReference type="Proteomes" id="UP000652761">
    <property type="component" value="Unassembled WGS sequence"/>
</dbReference>
<proteinExistence type="predicted"/>
<dbReference type="AlphaFoldDB" id="A0A843VYB7"/>
<evidence type="ECO:0000313" key="1">
    <source>
        <dbReference type="EMBL" id="MQM03923.1"/>
    </source>
</evidence>
<organism evidence="1 2">
    <name type="scientific">Colocasia esculenta</name>
    <name type="common">Wild taro</name>
    <name type="synonym">Arum esculentum</name>
    <dbReference type="NCBI Taxonomy" id="4460"/>
    <lineage>
        <taxon>Eukaryota</taxon>
        <taxon>Viridiplantae</taxon>
        <taxon>Streptophyta</taxon>
        <taxon>Embryophyta</taxon>
        <taxon>Tracheophyta</taxon>
        <taxon>Spermatophyta</taxon>
        <taxon>Magnoliopsida</taxon>
        <taxon>Liliopsida</taxon>
        <taxon>Araceae</taxon>
        <taxon>Aroideae</taxon>
        <taxon>Colocasieae</taxon>
        <taxon>Colocasia</taxon>
    </lineage>
</organism>
<sequence length="162" mass="18687">MNMHVFYYHLKIWFEDEVRLLQVGGERVGGGDLLPFLHLHHRQEDSRPLHLYHWQQDLCTSTTDGLCISIIDGEWIYTSSIRARTHNLCTSTIGSRTHDLCTSTTNGLCISIIDGEWIYTSSIRARGIIDLESIQMSYVLDLHGQPLQEQISNIFCIMFDEM</sequence>
<protein>
    <submittedName>
        <fullName evidence="1">Uncharacterized protein</fullName>
    </submittedName>
</protein>
<name>A0A843VYB7_COLES</name>